<gene>
    <name evidence="2" type="ORF">METZ01_LOCUS184337</name>
</gene>
<feature type="non-terminal residue" evidence="2">
    <location>
        <position position="221"/>
    </location>
</feature>
<dbReference type="EMBL" id="UINC01036867">
    <property type="protein sequence ID" value="SVB31483.1"/>
    <property type="molecule type" value="Genomic_DNA"/>
</dbReference>
<dbReference type="GO" id="GO:0003677">
    <property type="term" value="F:DNA binding"/>
    <property type="evidence" value="ECO:0007669"/>
    <property type="project" value="InterPro"/>
</dbReference>
<evidence type="ECO:0000313" key="2">
    <source>
        <dbReference type="EMBL" id="SVB31483.1"/>
    </source>
</evidence>
<protein>
    <recommendedName>
        <fullName evidence="3">DUF4115 domain-containing protein</fullName>
    </recommendedName>
</protein>
<dbReference type="InterPro" id="IPR050400">
    <property type="entry name" value="Bact_Cytoskel_RodZ"/>
</dbReference>
<reference evidence="2" key="1">
    <citation type="submission" date="2018-05" db="EMBL/GenBank/DDBJ databases">
        <authorList>
            <person name="Lanie J.A."/>
            <person name="Ng W.-L."/>
            <person name="Kazmierczak K.M."/>
            <person name="Andrzejewski T.M."/>
            <person name="Davidsen T.M."/>
            <person name="Wayne K.J."/>
            <person name="Tettelin H."/>
            <person name="Glass J.I."/>
            <person name="Rusch D."/>
            <person name="Podicherti R."/>
            <person name="Tsui H.-C.T."/>
            <person name="Winkler M.E."/>
        </authorList>
    </citation>
    <scope>NUCLEOTIDE SEQUENCE</scope>
</reference>
<keyword evidence="1" id="KW-0812">Transmembrane</keyword>
<evidence type="ECO:0000256" key="1">
    <source>
        <dbReference type="SAM" id="Phobius"/>
    </source>
</evidence>
<accession>A0A382D1N0</accession>
<evidence type="ECO:0008006" key="3">
    <source>
        <dbReference type="Google" id="ProtNLM"/>
    </source>
</evidence>
<sequence length="221" mass="24023">MPDKEAKADSGKREGSDAISLGERLSSARKARSITLEQASRTLRLDKAIVAALEAEQFEVLGAAVFVKGHLRNYAELLGLAPDDVIECYRQLDPAIDELPATVVKQQRSERVNLALWSFWAMVIIAALLLVTVYLYEGPADHDVTRKRSSEAVLDGSAPIVEGITDSEGHSFEPADTSVQSPITARFEEVEAVTSLVTAENRSMAEQLPVLEHAEHADGAQ</sequence>
<dbReference type="AlphaFoldDB" id="A0A382D1N0"/>
<dbReference type="InterPro" id="IPR010982">
    <property type="entry name" value="Lambda_DNA-bd_dom_sf"/>
</dbReference>
<keyword evidence="1" id="KW-0472">Membrane</keyword>
<name>A0A382D1N0_9ZZZZ</name>
<feature type="transmembrane region" description="Helical" evidence="1">
    <location>
        <begin position="114"/>
        <end position="136"/>
    </location>
</feature>
<dbReference type="PANTHER" id="PTHR34475">
    <property type="match status" value="1"/>
</dbReference>
<dbReference type="Gene3D" id="1.10.260.40">
    <property type="entry name" value="lambda repressor-like DNA-binding domains"/>
    <property type="match status" value="1"/>
</dbReference>
<dbReference type="Pfam" id="PF13413">
    <property type="entry name" value="HTH_25"/>
    <property type="match status" value="1"/>
</dbReference>
<organism evidence="2">
    <name type="scientific">marine metagenome</name>
    <dbReference type="NCBI Taxonomy" id="408172"/>
    <lineage>
        <taxon>unclassified sequences</taxon>
        <taxon>metagenomes</taxon>
        <taxon>ecological metagenomes</taxon>
    </lineage>
</organism>
<keyword evidence="1" id="KW-1133">Transmembrane helix</keyword>
<proteinExistence type="predicted"/>
<dbReference type="PANTHER" id="PTHR34475:SF1">
    <property type="entry name" value="CYTOSKELETON PROTEIN RODZ"/>
    <property type="match status" value="1"/>
</dbReference>